<evidence type="ECO:0000313" key="12">
    <source>
        <dbReference type="Proteomes" id="UP001633002"/>
    </source>
</evidence>
<evidence type="ECO:0000256" key="9">
    <source>
        <dbReference type="SAM" id="MobiDB-lite"/>
    </source>
</evidence>
<feature type="compositionally biased region" description="Basic and acidic residues" evidence="9">
    <location>
        <begin position="377"/>
        <end position="388"/>
    </location>
</feature>
<accession>A0ABD3HQZ1</accession>
<proteinExistence type="predicted"/>
<dbReference type="InterPro" id="IPR008271">
    <property type="entry name" value="Ser/Thr_kinase_AS"/>
</dbReference>
<evidence type="ECO:0000256" key="3">
    <source>
        <dbReference type="ARBA" id="ARBA00022679"/>
    </source>
</evidence>
<evidence type="ECO:0000256" key="1">
    <source>
        <dbReference type="ARBA" id="ARBA00012513"/>
    </source>
</evidence>
<feature type="compositionally biased region" description="Low complexity" evidence="9">
    <location>
        <begin position="754"/>
        <end position="776"/>
    </location>
</feature>
<comment type="catalytic activity">
    <reaction evidence="7">
        <text>L-threonyl-[protein] + ATP = O-phospho-L-threonyl-[protein] + ADP + H(+)</text>
        <dbReference type="Rhea" id="RHEA:46608"/>
        <dbReference type="Rhea" id="RHEA-COMP:11060"/>
        <dbReference type="Rhea" id="RHEA-COMP:11605"/>
        <dbReference type="ChEBI" id="CHEBI:15378"/>
        <dbReference type="ChEBI" id="CHEBI:30013"/>
        <dbReference type="ChEBI" id="CHEBI:30616"/>
        <dbReference type="ChEBI" id="CHEBI:61977"/>
        <dbReference type="ChEBI" id="CHEBI:456216"/>
        <dbReference type="EC" id="2.7.11.1"/>
    </reaction>
</comment>
<feature type="domain" description="Protein kinase" evidence="10">
    <location>
        <begin position="27"/>
        <end position="296"/>
    </location>
</feature>
<feature type="compositionally biased region" description="Basic and acidic residues" evidence="9">
    <location>
        <begin position="436"/>
        <end position="451"/>
    </location>
</feature>
<evidence type="ECO:0000256" key="8">
    <source>
        <dbReference type="ARBA" id="ARBA00048679"/>
    </source>
</evidence>
<evidence type="ECO:0000256" key="6">
    <source>
        <dbReference type="ARBA" id="ARBA00022840"/>
    </source>
</evidence>
<feature type="compositionally biased region" description="Low complexity" evidence="9">
    <location>
        <begin position="601"/>
        <end position="610"/>
    </location>
</feature>
<feature type="region of interest" description="Disordered" evidence="9">
    <location>
        <begin position="377"/>
        <end position="490"/>
    </location>
</feature>
<feature type="compositionally biased region" description="Low complexity" evidence="9">
    <location>
        <begin position="696"/>
        <end position="707"/>
    </location>
</feature>
<dbReference type="AlphaFoldDB" id="A0ABD3HQZ1"/>
<evidence type="ECO:0000256" key="7">
    <source>
        <dbReference type="ARBA" id="ARBA00047899"/>
    </source>
</evidence>
<evidence type="ECO:0000256" key="2">
    <source>
        <dbReference type="ARBA" id="ARBA00022527"/>
    </source>
</evidence>
<feature type="compositionally biased region" description="Polar residues" evidence="9">
    <location>
        <begin position="669"/>
        <end position="695"/>
    </location>
</feature>
<keyword evidence="4" id="KW-0547">Nucleotide-binding</keyword>
<organism evidence="11 12">
    <name type="scientific">Riccia sorocarpa</name>
    <dbReference type="NCBI Taxonomy" id="122646"/>
    <lineage>
        <taxon>Eukaryota</taxon>
        <taxon>Viridiplantae</taxon>
        <taxon>Streptophyta</taxon>
        <taxon>Embryophyta</taxon>
        <taxon>Marchantiophyta</taxon>
        <taxon>Marchantiopsida</taxon>
        <taxon>Marchantiidae</taxon>
        <taxon>Marchantiales</taxon>
        <taxon>Ricciaceae</taxon>
        <taxon>Riccia</taxon>
    </lineage>
</organism>
<dbReference type="Gene3D" id="1.10.510.10">
    <property type="entry name" value="Transferase(Phosphotransferase) domain 1"/>
    <property type="match status" value="1"/>
</dbReference>
<feature type="compositionally biased region" description="Polar residues" evidence="9">
    <location>
        <begin position="740"/>
        <end position="750"/>
    </location>
</feature>
<dbReference type="PANTHER" id="PTHR22967">
    <property type="entry name" value="SERINE/THREONINE PROTEIN KINASE"/>
    <property type="match status" value="1"/>
</dbReference>
<dbReference type="PROSITE" id="PS50011">
    <property type="entry name" value="PROTEIN_KINASE_DOM"/>
    <property type="match status" value="1"/>
</dbReference>
<name>A0ABD3HQZ1_9MARC</name>
<dbReference type="GO" id="GO:0004674">
    <property type="term" value="F:protein serine/threonine kinase activity"/>
    <property type="evidence" value="ECO:0007669"/>
    <property type="project" value="UniProtKB-KW"/>
</dbReference>
<keyword evidence="12" id="KW-1185">Reference proteome</keyword>
<keyword evidence="5" id="KW-0418">Kinase</keyword>
<feature type="region of interest" description="Disordered" evidence="9">
    <location>
        <begin position="295"/>
        <end position="359"/>
    </location>
</feature>
<dbReference type="Proteomes" id="UP001633002">
    <property type="component" value="Unassembled WGS sequence"/>
</dbReference>
<evidence type="ECO:0000259" key="10">
    <source>
        <dbReference type="PROSITE" id="PS50011"/>
    </source>
</evidence>
<feature type="compositionally biased region" description="Low complexity" evidence="9">
    <location>
        <begin position="464"/>
        <end position="478"/>
    </location>
</feature>
<comment type="caution">
    <text evidence="11">The sequence shown here is derived from an EMBL/GenBank/DDBJ whole genome shotgun (WGS) entry which is preliminary data.</text>
</comment>
<feature type="region of interest" description="Disordered" evidence="9">
    <location>
        <begin position="596"/>
        <end position="790"/>
    </location>
</feature>
<evidence type="ECO:0000256" key="4">
    <source>
        <dbReference type="ARBA" id="ARBA00022741"/>
    </source>
</evidence>
<feature type="compositionally biased region" description="Basic and acidic residues" evidence="9">
    <location>
        <begin position="316"/>
        <end position="326"/>
    </location>
</feature>
<dbReference type="PANTHER" id="PTHR22967:SF57">
    <property type="entry name" value="AUXILIN, ISOFORM A-RELATED"/>
    <property type="match status" value="1"/>
</dbReference>
<dbReference type="SUPFAM" id="SSF56112">
    <property type="entry name" value="Protein kinase-like (PK-like)"/>
    <property type="match status" value="1"/>
</dbReference>
<feature type="compositionally biased region" description="Pro residues" evidence="9">
    <location>
        <begin position="335"/>
        <end position="345"/>
    </location>
</feature>
<keyword evidence="2" id="KW-0723">Serine/threonine-protein kinase</keyword>
<evidence type="ECO:0000256" key="5">
    <source>
        <dbReference type="ARBA" id="ARBA00022777"/>
    </source>
</evidence>
<dbReference type="Pfam" id="PF00069">
    <property type="entry name" value="Pkinase"/>
    <property type="match status" value="1"/>
</dbReference>
<keyword evidence="6" id="KW-0067">ATP-binding</keyword>
<evidence type="ECO:0000313" key="11">
    <source>
        <dbReference type="EMBL" id="KAL3692510.1"/>
    </source>
</evidence>
<dbReference type="GO" id="GO:0005524">
    <property type="term" value="F:ATP binding"/>
    <property type="evidence" value="ECO:0007669"/>
    <property type="project" value="UniProtKB-KW"/>
</dbReference>
<feature type="region of interest" description="Disordered" evidence="9">
    <location>
        <begin position="510"/>
        <end position="557"/>
    </location>
</feature>
<dbReference type="CDD" id="cd13985">
    <property type="entry name" value="STKc_GAK_like"/>
    <property type="match status" value="1"/>
</dbReference>
<reference evidence="11 12" key="1">
    <citation type="submission" date="2024-09" db="EMBL/GenBank/DDBJ databases">
        <title>Chromosome-scale assembly of Riccia sorocarpa.</title>
        <authorList>
            <person name="Paukszto L."/>
        </authorList>
    </citation>
    <scope>NUCLEOTIDE SEQUENCE [LARGE SCALE GENOMIC DNA]</scope>
    <source>
        <strain evidence="11">LP-2024</strain>
        <tissue evidence="11">Aerial parts of the thallus</tissue>
    </source>
</reference>
<keyword evidence="3" id="KW-0808">Transferase</keyword>
<feature type="compositionally biased region" description="Polar residues" evidence="9">
    <location>
        <begin position="518"/>
        <end position="529"/>
    </location>
</feature>
<dbReference type="FunFam" id="1.10.510.10:FF:000349">
    <property type="entry name" value="probable serine/threonine-protein kinase DDB_G0280111"/>
    <property type="match status" value="1"/>
</dbReference>
<dbReference type="EMBL" id="JBJQOH010000003">
    <property type="protein sequence ID" value="KAL3692510.1"/>
    <property type="molecule type" value="Genomic_DNA"/>
</dbReference>
<dbReference type="PROSITE" id="PS00108">
    <property type="entry name" value="PROTEIN_KINASE_ST"/>
    <property type="match status" value="1"/>
</dbReference>
<dbReference type="SMART" id="SM00220">
    <property type="entry name" value="S_TKc"/>
    <property type="match status" value="1"/>
</dbReference>
<protein>
    <recommendedName>
        <fullName evidence="1">non-specific serine/threonine protein kinase</fullName>
        <ecNumber evidence="1">2.7.11.1</ecNumber>
    </recommendedName>
</protein>
<dbReference type="InterPro" id="IPR011009">
    <property type="entry name" value="Kinase-like_dom_sf"/>
</dbReference>
<feature type="compositionally biased region" description="Polar residues" evidence="9">
    <location>
        <begin position="407"/>
        <end position="424"/>
    </location>
</feature>
<dbReference type="EC" id="2.7.11.1" evidence="1"/>
<dbReference type="InterPro" id="IPR000719">
    <property type="entry name" value="Prot_kinase_dom"/>
</dbReference>
<comment type="catalytic activity">
    <reaction evidence="8">
        <text>L-seryl-[protein] + ATP = O-phospho-L-seryl-[protein] + ADP + H(+)</text>
        <dbReference type="Rhea" id="RHEA:17989"/>
        <dbReference type="Rhea" id="RHEA-COMP:9863"/>
        <dbReference type="Rhea" id="RHEA-COMP:11604"/>
        <dbReference type="ChEBI" id="CHEBI:15378"/>
        <dbReference type="ChEBI" id="CHEBI:29999"/>
        <dbReference type="ChEBI" id="CHEBI:30616"/>
        <dbReference type="ChEBI" id="CHEBI:83421"/>
        <dbReference type="ChEBI" id="CHEBI:456216"/>
        <dbReference type="EC" id="2.7.11.1"/>
    </reaction>
</comment>
<gene>
    <name evidence="11" type="ORF">R1sor_006161</name>
</gene>
<sequence length="790" mass="86519">MWRLKQFIPKEQVGLEGKSVDVGALKLQVRSTIAQGGFSCVYLARDATSGRQYALKHIICNDAESVDLVKQEVAVMKVLRGHPNVVTLHAQVVYDMGRTKECFLVMDYCEKMLANVLEQRGAGYFEEKQLLLIFRDICNAVYAMHCQSPPIAHRDLKVENVLMGADGAWKLCDFGSTSTNHKRFEKPDEMGLEEDIIRKHTTPAYRAPEMWDLFAREVISEKVDIWALGCLLYRIAYFKSAFDGESKLQILNGNYRIPDAPKYSNVVTDLIRSMLAADPSARPDAMQVWRQVNEALPNDLRRPHPDKPPAAPASREQAETRTEYRSGSHPQSKAPMPPRSPPLPPQKEHDRRSAQNGSGATTVGAFWASQYAHEAVKEDGNPHSDNPSKVRSSSPGSRSRREETSPAEKTSVTGQFLKKNSVTNLIKKVQGAGGWGRDDPEHNGYEMRLNSEENFEEEEVKGFSHLSSSPGTSMLSSSPATRVSDKSAPSNDAAFNEFAAQFESSASLATDTGGRFYSDTSSQNQSDASSRTHYERNYPDAAGIRTPPDSGNRMHQLQVDVDRLSKELQQALAEKAVVSQQYEKLTAICRSQRQEIQELKSALASASSSSGPNSVRTRGSPATAHSVPSPPQSQPQIHTTPGGWQAFDQSRERQNGSIWELQEGLTPGVNGSKSQRIAQTVPVSPESGNWQAFSDSPSRPGGPSPSSEGRRRPVHQHARSASMGGDGWSFDKVHDGPTHSGASQSQTQPTGIFGNVSTFTGGTSNNSMSGSDSTSSRPASRNQPAGWAGF</sequence>